<dbReference type="Gene3D" id="1.20.1270.180">
    <property type="match status" value="1"/>
</dbReference>
<keyword evidence="3" id="KW-1185">Reference proteome</keyword>
<accession>A0A0M2KC87</accession>
<gene>
    <name evidence="2" type="ORF">SY86_04730</name>
</gene>
<comment type="caution">
    <text evidence="2">The sequence shown here is derived from an EMBL/GenBank/DDBJ whole genome shotgun (WGS) entry which is preliminary data.</text>
</comment>
<dbReference type="RefSeq" id="WP_016189573.1">
    <property type="nucleotide sequence ID" value="NZ_CP089932.1"/>
</dbReference>
<keyword evidence="1" id="KW-0732">Signal</keyword>
<dbReference type="Proteomes" id="UP000033924">
    <property type="component" value="Unassembled WGS sequence"/>
</dbReference>
<evidence type="ECO:0008006" key="4">
    <source>
        <dbReference type="Google" id="ProtNLM"/>
    </source>
</evidence>
<dbReference type="PATRIC" id="fig|65700.7.peg.1196"/>
<sequence>MKIILTLPVLLLFSSVAAEDDDYFKNEILESCYSKPVTAAVPNCMIYLADQKKTEYENQFKSLLKKVELRKDDFHNYKDFVQHLRKSKDQWDSFIGEECITEAYLDEYDSFAFHTDKNACTIKGYSERINYYANYQFE</sequence>
<dbReference type="STRING" id="65700.SY86_04730"/>
<proteinExistence type="predicted"/>
<evidence type="ECO:0000256" key="1">
    <source>
        <dbReference type="SAM" id="SignalP"/>
    </source>
</evidence>
<organism evidence="2 3">
    <name type="scientific">Erwinia tracheiphila</name>
    <dbReference type="NCBI Taxonomy" id="65700"/>
    <lineage>
        <taxon>Bacteria</taxon>
        <taxon>Pseudomonadati</taxon>
        <taxon>Pseudomonadota</taxon>
        <taxon>Gammaproteobacteria</taxon>
        <taxon>Enterobacterales</taxon>
        <taxon>Erwiniaceae</taxon>
        <taxon>Erwinia</taxon>
    </lineage>
</organism>
<evidence type="ECO:0000313" key="3">
    <source>
        <dbReference type="Proteomes" id="UP000033924"/>
    </source>
</evidence>
<dbReference type="AlphaFoldDB" id="A0A0M2KC87"/>
<protein>
    <recommendedName>
        <fullName evidence="4">DUF1311 domain-containing protein</fullName>
    </recommendedName>
</protein>
<evidence type="ECO:0000313" key="2">
    <source>
        <dbReference type="EMBL" id="KKF34892.1"/>
    </source>
</evidence>
<feature type="chain" id="PRO_5005635534" description="DUF1311 domain-containing protein" evidence="1">
    <location>
        <begin position="19"/>
        <end position="138"/>
    </location>
</feature>
<feature type="signal peptide" evidence="1">
    <location>
        <begin position="1"/>
        <end position="18"/>
    </location>
</feature>
<dbReference type="EMBL" id="JXNU01000003">
    <property type="protein sequence ID" value="KKF34892.1"/>
    <property type="molecule type" value="Genomic_DNA"/>
</dbReference>
<reference evidence="2 3" key="1">
    <citation type="submission" date="2015-01" db="EMBL/GenBank/DDBJ databases">
        <title>Erwinia tracheiphila.</title>
        <authorList>
            <person name="Shapiro L.R."/>
        </authorList>
    </citation>
    <scope>NUCLEOTIDE SEQUENCE [LARGE SCALE GENOMIC DNA]</scope>
    <source>
        <strain evidence="2 3">BuffGH</strain>
    </source>
</reference>
<name>A0A0M2KC87_9GAMM</name>